<gene>
    <name evidence="2" type="ORF">E0Z10_g102</name>
</gene>
<evidence type="ECO:0000313" key="2">
    <source>
        <dbReference type="EMBL" id="TGJ88676.1"/>
    </source>
</evidence>
<evidence type="ECO:0000313" key="3">
    <source>
        <dbReference type="Proteomes" id="UP000297716"/>
    </source>
</evidence>
<dbReference type="Proteomes" id="UP000297716">
    <property type="component" value="Unassembled WGS sequence"/>
</dbReference>
<dbReference type="InterPro" id="IPR021514">
    <property type="entry name" value="DUF3176"/>
</dbReference>
<reference evidence="2 3" key="1">
    <citation type="submission" date="2019-03" db="EMBL/GenBank/DDBJ databases">
        <title>Draft genome sequence of Xylaria hypoxylon DSM 108379, a ubiquitous saprotrophic-parasitic fungi on hardwood.</title>
        <authorList>
            <person name="Buettner E."/>
            <person name="Leonhardt S."/>
            <person name="Gebauer A.M."/>
            <person name="Liers C."/>
            <person name="Hofrichter M."/>
            <person name="Kellner H."/>
        </authorList>
    </citation>
    <scope>NUCLEOTIDE SEQUENCE [LARGE SCALE GENOMIC DNA]</scope>
    <source>
        <strain evidence="2 3">DSM 108379</strain>
    </source>
</reference>
<dbReference type="PANTHER" id="PTHR35394">
    <property type="entry name" value="DUF3176 DOMAIN-CONTAINING PROTEIN"/>
    <property type="match status" value="1"/>
</dbReference>
<evidence type="ECO:0000256" key="1">
    <source>
        <dbReference type="SAM" id="Phobius"/>
    </source>
</evidence>
<keyword evidence="1" id="KW-1133">Transmembrane helix</keyword>
<dbReference type="OrthoDB" id="5376804at2759"/>
<dbReference type="AlphaFoldDB" id="A0A4Z0ZG41"/>
<comment type="caution">
    <text evidence="2">The sequence shown here is derived from an EMBL/GenBank/DDBJ whole genome shotgun (WGS) entry which is preliminary data.</text>
</comment>
<keyword evidence="1" id="KW-0812">Transmembrane</keyword>
<keyword evidence="1" id="KW-0472">Membrane</keyword>
<dbReference type="EMBL" id="SKBN01000001">
    <property type="protein sequence ID" value="TGJ88676.1"/>
    <property type="molecule type" value="Genomic_DNA"/>
</dbReference>
<accession>A0A4Z0ZG41</accession>
<feature type="transmembrane region" description="Helical" evidence="1">
    <location>
        <begin position="454"/>
        <end position="477"/>
    </location>
</feature>
<organism evidence="2 3">
    <name type="scientific">Xylaria hypoxylon</name>
    <dbReference type="NCBI Taxonomy" id="37992"/>
    <lineage>
        <taxon>Eukaryota</taxon>
        <taxon>Fungi</taxon>
        <taxon>Dikarya</taxon>
        <taxon>Ascomycota</taxon>
        <taxon>Pezizomycotina</taxon>
        <taxon>Sordariomycetes</taxon>
        <taxon>Xylariomycetidae</taxon>
        <taxon>Xylariales</taxon>
        <taxon>Xylariaceae</taxon>
        <taxon>Xylaria</taxon>
    </lineage>
</organism>
<sequence>MSLIALLLSKVDGTPLEAWGLPIVPQSLIAILTTAGKTALLVPAASCISQLKWRHFAKRPRKLIDIQLFDDASRGPWGSTLLFCHLAFRARLLVALGFALVTVLALGIDPSAQQILTFPVRESPLGNVSVVLGTADMYYSKGFLENTDASQEGTWRPNSDLLAIQSSIVNGATGSVFQPYFNCPGPASRCTWDIFTTLGVCAEFKNASKEAVAHCTPENNAGTMNCTYTVPGMDVADDDEKGTMVMQWNGEGTGGAGPSTMLFQSQFSSSDRYPRLSHIGSFLAVKAAAGGHGYPLIERNATGGYKVSPPYTEVYYATFDWCAKRFQNVTASQKRLNPGSMTSEGLTWADVVSIGDEGNLMGNNYYTYTSNVTGSAFNVSEMPISFLPRPDILPTEELLAVGFALMNSNLSHVVLNIADTLTNQIRSNNPGDNYNATVTTGSAFFDEPYIEVRWVYLTLPFSVTLFSAALLAITIIITDKQPLLKHSSMALLIHRLQGWEDEELDVDGPQTQEKLDHLAGTMVARLEDNENGRMRLVRKSLD</sequence>
<keyword evidence="3" id="KW-1185">Reference proteome</keyword>
<name>A0A4Z0ZG41_9PEZI</name>
<protein>
    <submittedName>
        <fullName evidence="2">Uncharacterized protein</fullName>
    </submittedName>
</protein>
<proteinExistence type="predicted"/>
<dbReference type="PANTHER" id="PTHR35394:SF5">
    <property type="entry name" value="DUF3176 DOMAIN-CONTAINING PROTEIN"/>
    <property type="match status" value="1"/>
</dbReference>
<dbReference type="Pfam" id="PF11374">
    <property type="entry name" value="DUF3176"/>
    <property type="match status" value="1"/>
</dbReference>
<dbReference type="STRING" id="37992.A0A4Z0ZG41"/>